<dbReference type="Proteomes" id="UP001497525">
    <property type="component" value="Unassembled WGS sequence"/>
</dbReference>
<dbReference type="InterPro" id="IPR000073">
    <property type="entry name" value="AB_hydrolase_1"/>
</dbReference>
<evidence type="ECO:0000259" key="12">
    <source>
        <dbReference type="Pfam" id="PF00561"/>
    </source>
</evidence>
<dbReference type="EC" id="3.1.1.116" evidence="3"/>
<feature type="domain" description="AB hydrolase-1" evidence="12">
    <location>
        <begin position="23"/>
        <end position="264"/>
    </location>
</feature>
<evidence type="ECO:0000256" key="6">
    <source>
        <dbReference type="ARBA" id="ARBA00043742"/>
    </source>
</evidence>
<comment type="catalytic activity">
    <reaction evidence="10">
        <text>1-octadecanoyl-2-(9Z-octadecenoyl)-sn-glycerol + H2O = 2-(9Z-octadecenoyl)-glycerol + octadecanoate + H(+)</text>
        <dbReference type="Rhea" id="RHEA:77103"/>
        <dbReference type="ChEBI" id="CHEBI:15377"/>
        <dbReference type="ChEBI" id="CHEBI:15378"/>
        <dbReference type="ChEBI" id="CHEBI:25629"/>
        <dbReference type="ChEBI" id="CHEBI:73990"/>
        <dbReference type="ChEBI" id="CHEBI:75468"/>
    </reaction>
</comment>
<gene>
    <name evidence="13" type="ORF">CDAUBV1_LOCUS13668</name>
</gene>
<comment type="similarity">
    <text evidence="1">Belongs to the AB hydrolase superfamily.</text>
</comment>
<comment type="catalytic activity">
    <reaction evidence="5">
        <text>a 1,2-diacyl-sn-glycerol + H2O = a 2-acylglycerol + a fatty acid + H(+)</text>
        <dbReference type="Rhea" id="RHEA:33275"/>
        <dbReference type="ChEBI" id="CHEBI:15377"/>
        <dbReference type="ChEBI" id="CHEBI:15378"/>
        <dbReference type="ChEBI" id="CHEBI:17389"/>
        <dbReference type="ChEBI" id="CHEBI:17815"/>
        <dbReference type="ChEBI" id="CHEBI:28868"/>
        <dbReference type="EC" id="3.1.1.116"/>
    </reaction>
</comment>
<dbReference type="Gene3D" id="3.40.50.1820">
    <property type="entry name" value="alpha/beta hydrolase"/>
    <property type="match status" value="1"/>
</dbReference>
<evidence type="ECO:0000256" key="4">
    <source>
        <dbReference type="ARBA" id="ARBA00042703"/>
    </source>
</evidence>
<accession>A0AAV2TMZ8</accession>
<comment type="catalytic activity">
    <reaction evidence="9">
        <text>1,2-didecanoylglycerol + H2O = decanoylglycerol + decanoate + H(+)</text>
        <dbReference type="Rhea" id="RHEA:48596"/>
        <dbReference type="ChEBI" id="CHEBI:11152"/>
        <dbReference type="ChEBI" id="CHEBI:15377"/>
        <dbReference type="ChEBI" id="CHEBI:15378"/>
        <dbReference type="ChEBI" id="CHEBI:27689"/>
        <dbReference type="ChEBI" id="CHEBI:90605"/>
    </reaction>
</comment>
<protein>
    <recommendedName>
        <fullName evidence="7">sn-1-specific diacylglycerol lipase ABHD11</fullName>
        <ecNumber evidence="3">3.1.1.116</ecNumber>
    </recommendedName>
    <alternativeName>
        <fullName evidence="4">Alpha/beta hydrolase domain-containing protein 11</fullName>
    </alternativeName>
</protein>
<evidence type="ECO:0000256" key="2">
    <source>
        <dbReference type="ARBA" id="ARBA00022801"/>
    </source>
</evidence>
<evidence type="ECO:0000313" key="14">
    <source>
        <dbReference type="Proteomes" id="UP001497525"/>
    </source>
</evidence>
<evidence type="ECO:0000256" key="9">
    <source>
        <dbReference type="ARBA" id="ARBA00048504"/>
    </source>
</evidence>
<dbReference type="PANTHER" id="PTHR46118:SF4">
    <property type="entry name" value="PROTEIN ABHD11"/>
    <property type="match status" value="1"/>
</dbReference>
<evidence type="ECO:0000256" key="1">
    <source>
        <dbReference type="ARBA" id="ARBA00008645"/>
    </source>
</evidence>
<dbReference type="Pfam" id="PF00561">
    <property type="entry name" value="Abhydrolase_1"/>
    <property type="match status" value="1"/>
</dbReference>
<evidence type="ECO:0000256" key="10">
    <source>
        <dbReference type="ARBA" id="ARBA00048513"/>
    </source>
</evidence>
<comment type="catalytic activity">
    <reaction evidence="11">
        <text>1-octadecanoyl-2-(5Z,8Z,11Z,14Z-eicosatetraenoyl)-sn-glycerol + H2O = 2-(5Z,8Z,11Z,14Z-eicosatetraenoyl)-glycerol + octadecanoate + H(+)</text>
        <dbReference type="Rhea" id="RHEA:38507"/>
        <dbReference type="ChEBI" id="CHEBI:15377"/>
        <dbReference type="ChEBI" id="CHEBI:15378"/>
        <dbReference type="ChEBI" id="CHEBI:25629"/>
        <dbReference type="ChEBI" id="CHEBI:52392"/>
        <dbReference type="ChEBI" id="CHEBI:75728"/>
    </reaction>
</comment>
<evidence type="ECO:0000256" key="8">
    <source>
        <dbReference type="ARBA" id="ARBA00048283"/>
    </source>
</evidence>
<organism evidence="13 14">
    <name type="scientific">Calicophoron daubneyi</name>
    <name type="common">Rumen fluke</name>
    <name type="synonym">Paramphistomum daubneyi</name>
    <dbReference type="NCBI Taxonomy" id="300641"/>
    <lineage>
        <taxon>Eukaryota</taxon>
        <taxon>Metazoa</taxon>
        <taxon>Spiralia</taxon>
        <taxon>Lophotrochozoa</taxon>
        <taxon>Platyhelminthes</taxon>
        <taxon>Trematoda</taxon>
        <taxon>Digenea</taxon>
        <taxon>Plagiorchiida</taxon>
        <taxon>Pronocephalata</taxon>
        <taxon>Paramphistomoidea</taxon>
        <taxon>Paramphistomidae</taxon>
        <taxon>Calicophoron</taxon>
    </lineage>
</organism>
<dbReference type="SUPFAM" id="SSF53474">
    <property type="entry name" value="alpha/beta-Hydrolases"/>
    <property type="match status" value="1"/>
</dbReference>
<evidence type="ECO:0000256" key="3">
    <source>
        <dbReference type="ARBA" id="ARBA00026104"/>
    </source>
</evidence>
<comment type="catalytic activity">
    <reaction evidence="8">
        <text>1-octadecanoyl-2-(4Z,7Z,10Z,13Z,16Z,19Z-docosahexaenoyl)-sn-glycerol + H2O = 2-(4Z,7Z,10Z,13Z,16Z,19Z-docosahexaenoyl)-glycerol + octadecanoate + H(+)</text>
        <dbReference type="Rhea" id="RHEA:77107"/>
        <dbReference type="ChEBI" id="CHEBI:15377"/>
        <dbReference type="ChEBI" id="CHEBI:15378"/>
        <dbReference type="ChEBI" id="CHEBI:25629"/>
        <dbReference type="ChEBI" id="CHEBI:77129"/>
        <dbReference type="ChEBI" id="CHEBI:186738"/>
    </reaction>
</comment>
<sequence>MNMALRLAYSVAKTVDPLVRTNVIICHGLLGSKQNWNSVSHVLSKNGCGSIYTLDMRNHGHSPRSDDMTYTAMAADIGKFIDDMKLKNVCAVGHSMGGKAVVCAALLQPDKIDRLVVLDSSPAYISKIQSIIPQLSVMLNTNLHQVERECDGTLSGMRRYLMNKWKEEVPDQSVRAFLLMNLDQIQDEFFWRANLKALQSHWHNIVGFPSELHDHSYQGPTLFMASGKSGYIKSDDVPAIRKYFPRARFLRLPNAGHWLHVDAPQTVIALLSAFIQGKDENLLVDNNVELFGEKTYQGANE</sequence>
<comment type="caution">
    <text evidence="13">The sequence shown here is derived from an EMBL/GenBank/DDBJ whole genome shotgun (WGS) entry which is preliminary data.</text>
</comment>
<dbReference type="AlphaFoldDB" id="A0AAV2TMZ8"/>
<reference evidence="13" key="1">
    <citation type="submission" date="2024-06" db="EMBL/GenBank/DDBJ databases">
        <authorList>
            <person name="Liu X."/>
            <person name="Lenzi L."/>
            <person name="Haldenby T S."/>
            <person name="Uol C."/>
        </authorList>
    </citation>
    <scope>NUCLEOTIDE SEQUENCE</scope>
</reference>
<evidence type="ECO:0000313" key="13">
    <source>
        <dbReference type="EMBL" id="CAL5138792.1"/>
    </source>
</evidence>
<proteinExistence type="inferred from homology"/>
<dbReference type="GO" id="GO:0016787">
    <property type="term" value="F:hydrolase activity"/>
    <property type="evidence" value="ECO:0007669"/>
    <property type="project" value="UniProtKB-KW"/>
</dbReference>
<dbReference type="EMBL" id="CAXLJL010000534">
    <property type="protein sequence ID" value="CAL5138792.1"/>
    <property type="molecule type" value="Genomic_DNA"/>
</dbReference>
<evidence type="ECO:0000256" key="5">
    <source>
        <dbReference type="ARBA" id="ARBA00043667"/>
    </source>
</evidence>
<dbReference type="InterPro" id="IPR029058">
    <property type="entry name" value="AB_hydrolase_fold"/>
</dbReference>
<evidence type="ECO:0000256" key="7">
    <source>
        <dbReference type="ARBA" id="ARBA00044064"/>
    </source>
</evidence>
<comment type="catalytic activity">
    <reaction evidence="6">
        <text>a 1,3-diacyl-sn-glycerol + H2O = a 1-acyl-sn-glycerol + a fatty acid + H(+)</text>
        <dbReference type="Rhea" id="RHEA:38503"/>
        <dbReference type="ChEBI" id="CHEBI:15377"/>
        <dbReference type="ChEBI" id="CHEBI:15378"/>
        <dbReference type="ChEBI" id="CHEBI:28868"/>
        <dbReference type="ChEBI" id="CHEBI:64683"/>
        <dbReference type="ChEBI" id="CHEBI:77272"/>
    </reaction>
</comment>
<keyword evidence="2" id="KW-0378">Hydrolase</keyword>
<name>A0AAV2TMZ8_CALDB</name>
<evidence type="ECO:0000256" key="11">
    <source>
        <dbReference type="ARBA" id="ARBA00048919"/>
    </source>
</evidence>
<dbReference type="PANTHER" id="PTHR46118">
    <property type="entry name" value="PROTEIN ABHD11"/>
    <property type="match status" value="1"/>
</dbReference>